<dbReference type="PANTHER" id="PTHR42924">
    <property type="entry name" value="EXONUCLEASE"/>
    <property type="match status" value="1"/>
</dbReference>
<dbReference type="EMBL" id="KT944070">
    <property type="protein sequence ID" value="ALU64555.1"/>
    <property type="molecule type" value="Genomic_DNA"/>
</dbReference>
<accession>A0A0U3JJT0</accession>
<sequence>MMIISPFDLPGRFYKGNLHTHSTESDGMLSPADLTEAYRLRGYDFLTISDHFMDRFGWSITDSRPFQTDTFSTLIGAELHVPRTSKWEIWHLLAVGLPLDFARPSANENGPEIAARAAAAGAFVGIAHPAWYGLTEEDANTITAAHAVEIYNNNCELGFDKGDGWGLLDNLLLQGRRLTGFASDDAHFKFPDAFGGWIQVRAKSNDPASILSSLKQGHYYSSQGPEIHSIEITADQIIIRSSPIQRVSAGWHGNKSVCSVSADQTLTILERKPVSEVPRLRITITDRYGRKAWSNPIWMDTVSLET</sequence>
<dbReference type="GO" id="GO:0004534">
    <property type="term" value="F:5'-3' RNA exonuclease activity"/>
    <property type="evidence" value="ECO:0007669"/>
    <property type="project" value="TreeGrafter"/>
</dbReference>
<dbReference type="AlphaFoldDB" id="A0A0U3JJT0"/>
<dbReference type="SUPFAM" id="SSF89550">
    <property type="entry name" value="PHP domain-like"/>
    <property type="match status" value="1"/>
</dbReference>
<dbReference type="GO" id="GO:0035312">
    <property type="term" value="F:5'-3' DNA exonuclease activity"/>
    <property type="evidence" value="ECO:0007669"/>
    <property type="project" value="TreeGrafter"/>
</dbReference>
<dbReference type="Gene3D" id="3.20.20.140">
    <property type="entry name" value="Metal-dependent hydrolases"/>
    <property type="match status" value="1"/>
</dbReference>
<reference evidence="1" key="1">
    <citation type="submission" date="2015-10" db="EMBL/GenBank/DDBJ databases">
        <title>Comparative analysis of sym-gene organization in Rhizobium leguminosarum bv. viciae strains, isolated from different host plants and demonstrating clear differences in symbiotic specificity.</title>
        <authorList>
            <person name="Chirak E.R."/>
            <person name="Kimeklis A.K."/>
            <person name="Andronov E.E."/>
        </authorList>
    </citation>
    <scope>NUCLEOTIDE SEQUENCE</scope>
    <source>
        <strain evidence="1">Vaf12</strain>
    </source>
</reference>
<dbReference type="PANTHER" id="PTHR42924:SF3">
    <property type="entry name" value="POLYMERASE_HISTIDINOL PHOSPHATASE N-TERMINAL DOMAIN-CONTAINING PROTEIN"/>
    <property type="match status" value="1"/>
</dbReference>
<organism evidence="1">
    <name type="scientific">Rhizobium leguminosarum bv. viciae</name>
    <dbReference type="NCBI Taxonomy" id="387"/>
    <lineage>
        <taxon>Bacteria</taxon>
        <taxon>Pseudomonadati</taxon>
        <taxon>Pseudomonadota</taxon>
        <taxon>Alphaproteobacteria</taxon>
        <taxon>Hyphomicrobiales</taxon>
        <taxon>Rhizobiaceae</taxon>
        <taxon>Rhizobium/Agrobacterium group</taxon>
        <taxon>Rhizobium</taxon>
    </lineage>
</organism>
<dbReference type="InterPro" id="IPR016195">
    <property type="entry name" value="Pol/histidinol_Pase-like"/>
</dbReference>
<evidence type="ECO:0000313" key="1">
    <source>
        <dbReference type="EMBL" id="ALU64555.1"/>
    </source>
</evidence>
<keyword evidence="1" id="KW-0808">Transferase</keyword>
<protein>
    <submittedName>
        <fullName evidence="1">Phosphotransferase</fullName>
    </submittedName>
</protein>
<dbReference type="GO" id="GO:0016740">
    <property type="term" value="F:transferase activity"/>
    <property type="evidence" value="ECO:0007669"/>
    <property type="project" value="UniProtKB-KW"/>
</dbReference>
<dbReference type="InterPro" id="IPR052018">
    <property type="entry name" value="PHP_domain"/>
</dbReference>
<proteinExistence type="predicted"/>
<name>A0A0U3JJT0_RHILV</name>